<evidence type="ECO:0000259" key="3">
    <source>
        <dbReference type="Pfam" id="PF00561"/>
    </source>
</evidence>
<feature type="compositionally biased region" description="Low complexity" evidence="1">
    <location>
        <begin position="168"/>
        <end position="183"/>
    </location>
</feature>
<keyword evidence="2" id="KW-0472">Membrane</keyword>
<dbReference type="SUPFAM" id="SSF53474">
    <property type="entry name" value="alpha/beta-Hydrolases"/>
    <property type="match status" value="1"/>
</dbReference>
<keyword evidence="2" id="KW-0812">Transmembrane</keyword>
<dbReference type="EMBL" id="JBBNAF010000023">
    <property type="protein sequence ID" value="KAK9082454.1"/>
    <property type="molecule type" value="Genomic_DNA"/>
</dbReference>
<gene>
    <name evidence="4" type="ORF">Syun_031378</name>
</gene>
<comment type="caution">
    <text evidence="4">The sequence shown here is derived from an EMBL/GenBank/DDBJ whole genome shotgun (WGS) entry which is preliminary data.</text>
</comment>
<keyword evidence="5" id="KW-1185">Reference proteome</keyword>
<evidence type="ECO:0000313" key="5">
    <source>
        <dbReference type="Proteomes" id="UP001420932"/>
    </source>
</evidence>
<evidence type="ECO:0000313" key="4">
    <source>
        <dbReference type="EMBL" id="KAK9082454.1"/>
    </source>
</evidence>
<reference evidence="4 5" key="1">
    <citation type="submission" date="2024-01" db="EMBL/GenBank/DDBJ databases">
        <title>Genome assemblies of Stephania.</title>
        <authorList>
            <person name="Yang L."/>
        </authorList>
    </citation>
    <scope>NUCLEOTIDE SEQUENCE [LARGE SCALE GENOMIC DNA]</scope>
    <source>
        <strain evidence="4">YNDBR</strain>
        <tissue evidence="4">Leaf</tissue>
    </source>
</reference>
<dbReference type="PANTHER" id="PTHR43689:SF9">
    <property type="entry name" value="LYSOPHOSPHOLIPASE BODYGUARD 3-RELATED"/>
    <property type="match status" value="1"/>
</dbReference>
<dbReference type="Proteomes" id="UP001420932">
    <property type="component" value="Unassembled WGS sequence"/>
</dbReference>
<dbReference type="Gene3D" id="3.40.50.1820">
    <property type="entry name" value="alpha/beta hydrolase"/>
    <property type="match status" value="1"/>
</dbReference>
<dbReference type="PANTHER" id="PTHR43689">
    <property type="entry name" value="HYDROLASE"/>
    <property type="match status" value="1"/>
</dbReference>
<feature type="region of interest" description="Disordered" evidence="1">
    <location>
        <begin position="159"/>
        <end position="183"/>
    </location>
</feature>
<organism evidence="4 5">
    <name type="scientific">Stephania yunnanensis</name>
    <dbReference type="NCBI Taxonomy" id="152371"/>
    <lineage>
        <taxon>Eukaryota</taxon>
        <taxon>Viridiplantae</taxon>
        <taxon>Streptophyta</taxon>
        <taxon>Embryophyta</taxon>
        <taxon>Tracheophyta</taxon>
        <taxon>Spermatophyta</taxon>
        <taxon>Magnoliopsida</taxon>
        <taxon>Ranunculales</taxon>
        <taxon>Menispermaceae</taxon>
        <taxon>Menispermoideae</taxon>
        <taxon>Cissampelideae</taxon>
        <taxon>Stephania</taxon>
    </lineage>
</organism>
<feature type="domain" description="AB hydrolase-1" evidence="3">
    <location>
        <begin position="261"/>
        <end position="369"/>
    </location>
</feature>
<sequence>MVMAGWSTRTRRALRVTGNAMNRIMSVVVFLVLDVVDVILCVVYRLMDFLMEAQWKACYCSCSSAKQAITSGGKILLSENRGDYSKVLRLSSTTSSSSSSSSSSSNYNNNYKNKLQLDHISDTLYRRPSMARMLLEDLHQQINRVPSLINVNNKPSIINKQKKRINKTRSSTTTTTSSSSSSSTLTINSTFIEMILGKIGRHNSPASPIPRWSDCDCKTCNSWSYSGKDTLFVHVQAGPTNKGGGGGGGGGDKEVVKVENVVFIHGFISSSEFWTETVFPNLSKPWYRLIAVDLLGFGRSPKPSSSLYTLGEHVDMIHRSVIQQYNLTSFHIVAHSLGCIIALAIAHRYPGSVKSLTLLAPPCFTMPDKCEINATQYVMRKIAPRRVWPLIAFGASLACWYEHVSRTICFLICKNHRLWEFLIKLFTRNKLRTFLVDGFCCHTHNAAWHTLHNIICGNAGKLDGYLDGIRDGRTTSTSCQVNVFHGRDDELVPVECSYALQSKIPDARVNVIDGKDHITIVVGRPKEFATELEEIWMSSSCHQHPPRVHQTLSKYFFNIHTNTKCIPCDMSRGAIPLCWGPCGIDTITNCKLKPKLVAETKKIIETKRRSSNGGEGQASLQDGDAVAGWVTSSGGGPNLQTVAAEQMCR</sequence>
<name>A0AAP0HD23_9MAGN</name>
<feature type="transmembrane region" description="Helical" evidence="2">
    <location>
        <begin position="24"/>
        <end position="46"/>
    </location>
</feature>
<dbReference type="PRINTS" id="PR00111">
    <property type="entry name" value="ABHYDROLASE"/>
</dbReference>
<dbReference type="Pfam" id="PF00561">
    <property type="entry name" value="Abhydrolase_1"/>
    <property type="match status" value="1"/>
</dbReference>
<accession>A0AAP0HD23</accession>
<dbReference type="AlphaFoldDB" id="A0AAP0HD23"/>
<keyword evidence="2" id="KW-1133">Transmembrane helix</keyword>
<dbReference type="InterPro" id="IPR000073">
    <property type="entry name" value="AB_hydrolase_1"/>
</dbReference>
<proteinExistence type="predicted"/>
<dbReference type="InterPro" id="IPR029058">
    <property type="entry name" value="AB_hydrolase_fold"/>
</dbReference>
<evidence type="ECO:0000256" key="1">
    <source>
        <dbReference type="SAM" id="MobiDB-lite"/>
    </source>
</evidence>
<protein>
    <recommendedName>
        <fullName evidence="3">AB hydrolase-1 domain-containing protein</fullName>
    </recommendedName>
</protein>
<evidence type="ECO:0000256" key="2">
    <source>
        <dbReference type="SAM" id="Phobius"/>
    </source>
</evidence>